<protein>
    <submittedName>
        <fullName evidence="1">Uncharacterized protein</fullName>
    </submittedName>
</protein>
<accession>A0A511N9T5</accession>
<dbReference type="Proteomes" id="UP000321306">
    <property type="component" value="Unassembled WGS sequence"/>
</dbReference>
<comment type="caution">
    <text evidence="1">The sequence shown here is derived from an EMBL/GenBank/DDBJ whole genome shotgun (WGS) entry which is preliminary data.</text>
</comment>
<reference evidence="1 2" key="1">
    <citation type="submission" date="2019-07" db="EMBL/GenBank/DDBJ databases">
        <title>Whole genome shotgun sequence of Deinococcus cellulosilyticus NBRC 106333.</title>
        <authorList>
            <person name="Hosoyama A."/>
            <person name="Uohara A."/>
            <person name="Ohji S."/>
            <person name="Ichikawa N."/>
        </authorList>
    </citation>
    <scope>NUCLEOTIDE SEQUENCE [LARGE SCALE GENOMIC DNA]</scope>
    <source>
        <strain evidence="1 2">NBRC 106333</strain>
    </source>
</reference>
<dbReference type="RefSeq" id="WP_146890433.1">
    <property type="nucleotide sequence ID" value="NZ_BJXB01000038.1"/>
</dbReference>
<dbReference type="OrthoDB" id="9844949at2"/>
<evidence type="ECO:0000313" key="2">
    <source>
        <dbReference type="Proteomes" id="UP000321306"/>
    </source>
</evidence>
<dbReference type="EMBL" id="BJXB01000038">
    <property type="protein sequence ID" value="GEM49599.1"/>
    <property type="molecule type" value="Genomic_DNA"/>
</dbReference>
<sequence>MEFTSQMVSDFQAHTQEHLTRSGFPYKATGSVSEDNSIDITLRDPSVNPSKGVVLRLSEEFLRFSDQHRVYEVLEQQASYFSKQGLKDMEGDGFPVIVIGAT</sequence>
<dbReference type="AlphaFoldDB" id="A0A511N9T5"/>
<name>A0A511N9T5_DEIC1</name>
<evidence type="ECO:0000313" key="1">
    <source>
        <dbReference type="EMBL" id="GEM49599.1"/>
    </source>
</evidence>
<organism evidence="1 2">
    <name type="scientific">Deinococcus cellulosilyticus (strain DSM 18568 / NBRC 106333 / KACC 11606 / 5516J-15)</name>
    <dbReference type="NCBI Taxonomy" id="1223518"/>
    <lineage>
        <taxon>Bacteria</taxon>
        <taxon>Thermotogati</taxon>
        <taxon>Deinococcota</taxon>
        <taxon>Deinococci</taxon>
        <taxon>Deinococcales</taxon>
        <taxon>Deinococcaceae</taxon>
        <taxon>Deinococcus</taxon>
    </lineage>
</organism>
<gene>
    <name evidence="1" type="ORF">DC3_52340</name>
</gene>
<proteinExistence type="predicted"/>
<keyword evidence="2" id="KW-1185">Reference proteome</keyword>